<accession>A0A0E9XX69</accession>
<reference evidence="2" key="1">
    <citation type="submission" date="2014-11" db="EMBL/GenBank/DDBJ databases">
        <authorList>
            <person name="Amaro Gonzalez C."/>
        </authorList>
    </citation>
    <scope>NUCLEOTIDE SEQUENCE</scope>
</reference>
<dbReference type="EMBL" id="GBXM01001546">
    <property type="protein sequence ID" value="JAI07032.1"/>
    <property type="molecule type" value="Transcribed_RNA"/>
</dbReference>
<proteinExistence type="predicted"/>
<evidence type="ECO:0000256" key="1">
    <source>
        <dbReference type="SAM" id="Phobius"/>
    </source>
</evidence>
<keyword evidence="1" id="KW-0472">Membrane</keyword>
<dbReference type="AlphaFoldDB" id="A0A0E9XX69"/>
<name>A0A0E9XX69_ANGAN</name>
<keyword evidence="1" id="KW-1133">Transmembrane helix</keyword>
<reference evidence="2" key="2">
    <citation type="journal article" date="2015" name="Fish Shellfish Immunol.">
        <title>Early steps in the European eel (Anguilla anguilla)-Vibrio vulnificus interaction in the gills: Role of the RtxA13 toxin.</title>
        <authorList>
            <person name="Callol A."/>
            <person name="Pajuelo D."/>
            <person name="Ebbesson L."/>
            <person name="Teles M."/>
            <person name="MacKenzie S."/>
            <person name="Amaro C."/>
        </authorList>
    </citation>
    <scope>NUCLEOTIDE SEQUENCE</scope>
</reference>
<feature type="transmembrane region" description="Helical" evidence="1">
    <location>
        <begin position="44"/>
        <end position="66"/>
    </location>
</feature>
<keyword evidence="1" id="KW-0812">Transmembrane</keyword>
<organism evidence="2">
    <name type="scientific">Anguilla anguilla</name>
    <name type="common">European freshwater eel</name>
    <name type="synonym">Muraena anguilla</name>
    <dbReference type="NCBI Taxonomy" id="7936"/>
    <lineage>
        <taxon>Eukaryota</taxon>
        <taxon>Metazoa</taxon>
        <taxon>Chordata</taxon>
        <taxon>Craniata</taxon>
        <taxon>Vertebrata</taxon>
        <taxon>Euteleostomi</taxon>
        <taxon>Actinopterygii</taxon>
        <taxon>Neopterygii</taxon>
        <taxon>Teleostei</taxon>
        <taxon>Anguilliformes</taxon>
        <taxon>Anguillidae</taxon>
        <taxon>Anguilla</taxon>
    </lineage>
</organism>
<sequence length="69" mass="8159">MLKIYSHGTNIVHKLQGQYVSIALYNLLIIYLNKLKLFTFLIYIHYHLHVLCCCFLVALCHHNLLLQCK</sequence>
<evidence type="ECO:0000313" key="2">
    <source>
        <dbReference type="EMBL" id="JAI07032.1"/>
    </source>
</evidence>
<feature type="transmembrane region" description="Helical" evidence="1">
    <location>
        <begin position="12"/>
        <end position="32"/>
    </location>
</feature>
<protein>
    <submittedName>
        <fullName evidence="2">Uncharacterized protein</fullName>
    </submittedName>
</protein>